<evidence type="ECO:0000313" key="2">
    <source>
        <dbReference type="EMBL" id="KIX10948.1"/>
    </source>
</evidence>
<name>A0A0D2HJW9_9BACT</name>
<keyword evidence="3" id="KW-1185">Reference proteome</keyword>
<dbReference type="FunCoup" id="A0A0D2HJW9">
    <property type="interactions" value="120"/>
</dbReference>
<dbReference type="Pfam" id="PF05368">
    <property type="entry name" value="NmrA"/>
    <property type="match status" value="1"/>
</dbReference>
<dbReference type="InterPro" id="IPR008030">
    <property type="entry name" value="NmrA-like"/>
</dbReference>
<protein>
    <submittedName>
        <fullName evidence="2">Epimerase</fullName>
    </submittedName>
</protein>
<accession>A0A0D2HJW9</accession>
<dbReference type="EMBL" id="AZAC01000078">
    <property type="protein sequence ID" value="KIX10948.1"/>
    <property type="molecule type" value="Genomic_DNA"/>
</dbReference>
<dbReference type="InterPro" id="IPR021295">
    <property type="entry name" value="DUF2867"/>
</dbReference>
<evidence type="ECO:0000313" key="3">
    <source>
        <dbReference type="Proteomes" id="UP000032233"/>
    </source>
</evidence>
<dbReference type="SUPFAM" id="SSF55961">
    <property type="entry name" value="Bet v1-like"/>
    <property type="match status" value="1"/>
</dbReference>
<dbReference type="RefSeq" id="WP_044352786.1">
    <property type="nucleotide sequence ID" value="NZ_AZAC01000078.1"/>
</dbReference>
<reference evidence="2 3" key="1">
    <citation type="submission" date="2013-11" db="EMBL/GenBank/DDBJ databases">
        <title>Metagenomic analysis of a methanogenic consortium involved in long chain n-alkane degradation.</title>
        <authorList>
            <person name="Davidova I.A."/>
            <person name="Callaghan A.V."/>
            <person name="Wawrik B."/>
            <person name="Pruitt S."/>
            <person name="Marks C."/>
            <person name="Duncan K.E."/>
            <person name="Suflita J.M."/>
        </authorList>
    </citation>
    <scope>NUCLEOTIDE SEQUENCE [LARGE SCALE GENOMIC DNA]</scope>
    <source>
        <strain evidence="2 3">SPR</strain>
    </source>
</reference>
<gene>
    <name evidence="2" type="ORF">X474_27525</name>
</gene>
<dbReference type="Gene3D" id="3.40.50.720">
    <property type="entry name" value="NAD(P)-binding Rossmann-like Domain"/>
    <property type="match status" value="1"/>
</dbReference>
<dbReference type="GO" id="GO:0004029">
    <property type="term" value="F:aldehyde dehydrogenase (NAD+) activity"/>
    <property type="evidence" value="ECO:0007669"/>
    <property type="project" value="TreeGrafter"/>
</dbReference>
<dbReference type="GO" id="GO:0005737">
    <property type="term" value="C:cytoplasm"/>
    <property type="evidence" value="ECO:0007669"/>
    <property type="project" value="TreeGrafter"/>
</dbReference>
<dbReference type="CDD" id="cd07812">
    <property type="entry name" value="SRPBCC"/>
    <property type="match status" value="1"/>
</dbReference>
<dbReference type="AlphaFoldDB" id="A0A0D2HJW9"/>
<dbReference type="PANTHER" id="PTHR48079">
    <property type="entry name" value="PROTEIN YEEZ"/>
    <property type="match status" value="1"/>
</dbReference>
<dbReference type="PANTHER" id="PTHR48079:SF6">
    <property type="entry name" value="NAD(P)-BINDING DOMAIN-CONTAINING PROTEIN-RELATED"/>
    <property type="match status" value="1"/>
</dbReference>
<dbReference type="InParanoid" id="A0A0D2HJW9"/>
<sequence>MQGKPILVTGATGYVGGRLVPKLLQAGYRVRAAGRSVAKMRCRPWGRHPGVELVTADLLDRESMNQAAMGCWAAYYLVHSMNSRTRDFAATDRKAAQNMANAAARANLNRIIYLGGIVPPGDNISKHLASRAEVGRILQSGPVPTTFLRAAMILGSGSASFELLRYLADRLPVMITPRWVSTMVQPIAITNVLNYLMGCLETDQVLGLSLDIGGPEITTYADLFQLYARLAGLPKRLIIKTSFLSPKLSSYWINLITPVPASLARPLAQGLSNQVIVEDNRIARMIPQELLTCEQTIQLALERIEQQKVETCWLDAGQVLPPEWIQCGDAPHAGGTILATAAKISLKCPVEKAWRAVSSLGGDRGWQYMQSLWKLRGLMDKLVGGVGLDRGRRDPKELNTGDHLDFWRVLEADPPNRLVLIGEMKLPGEAILEYRVTPQDKNVCELEVIARFLPRGLWGLAYWRIHTMAHDRLYRGMLTNLALRSGIEILNPAQTIKPGPPQACRL</sequence>
<dbReference type="InterPro" id="IPR036291">
    <property type="entry name" value="NAD(P)-bd_dom_sf"/>
</dbReference>
<feature type="domain" description="NmrA-like" evidence="1">
    <location>
        <begin position="4"/>
        <end position="152"/>
    </location>
</feature>
<organism evidence="2 3">
    <name type="scientific">Dethiosulfatarculus sandiegensis</name>
    <dbReference type="NCBI Taxonomy" id="1429043"/>
    <lineage>
        <taxon>Bacteria</taxon>
        <taxon>Pseudomonadati</taxon>
        <taxon>Thermodesulfobacteriota</taxon>
        <taxon>Desulfarculia</taxon>
        <taxon>Desulfarculales</taxon>
        <taxon>Desulfarculaceae</taxon>
        <taxon>Dethiosulfatarculus</taxon>
    </lineage>
</organism>
<dbReference type="Pfam" id="PF11066">
    <property type="entry name" value="DUF2867"/>
    <property type="match status" value="1"/>
</dbReference>
<evidence type="ECO:0000259" key="1">
    <source>
        <dbReference type="Pfam" id="PF05368"/>
    </source>
</evidence>
<dbReference type="Proteomes" id="UP000032233">
    <property type="component" value="Unassembled WGS sequence"/>
</dbReference>
<dbReference type="OrthoDB" id="9774199at2"/>
<proteinExistence type="predicted"/>
<dbReference type="STRING" id="1429043.X474_27525"/>
<comment type="caution">
    <text evidence="2">The sequence shown here is derived from an EMBL/GenBank/DDBJ whole genome shotgun (WGS) entry which is preliminary data.</text>
</comment>
<dbReference type="InterPro" id="IPR051783">
    <property type="entry name" value="NAD(P)-dependent_oxidoreduct"/>
</dbReference>
<dbReference type="SUPFAM" id="SSF51735">
    <property type="entry name" value="NAD(P)-binding Rossmann-fold domains"/>
    <property type="match status" value="1"/>
</dbReference>